<protein>
    <submittedName>
        <fullName evidence="1">Uncharacterized protein</fullName>
    </submittedName>
</protein>
<gene>
    <name evidence="1" type="ORF">CRG98_018620</name>
</gene>
<keyword evidence="2" id="KW-1185">Reference proteome</keyword>
<reference evidence="1 2" key="1">
    <citation type="submission" date="2017-11" db="EMBL/GenBank/DDBJ databases">
        <title>De-novo sequencing of pomegranate (Punica granatum L.) genome.</title>
        <authorList>
            <person name="Akparov Z."/>
            <person name="Amiraslanov A."/>
            <person name="Hajiyeva S."/>
            <person name="Abbasov M."/>
            <person name="Kaur K."/>
            <person name="Hamwieh A."/>
            <person name="Solovyev V."/>
            <person name="Salamov A."/>
            <person name="Braich B."/>
            <person name="Kosarev P."/>
            <person name="Mahmoud A."/>
            <person name="Hajiyev E."/>
            <person name="Babayeva S."/>
            <person name="Izzatullayeva V."/>
            <person name="Mammadov A."/>
            <person name="Mammadov A."/>
            <person name="Sharifova S."/>
            <person name="Ojaghi J."/>
            <person name="Eynullazada K."/>
            <person name="Bayramov B."/>
            <person name="Abdulazimova A."/>
            <person name="Shahmuradov I."/>
        </authorList>
    </citation>
    <scope>NUCLEOTIDE SEQUENCE [LARGE SCALE GENOMIC DNA]</scope>
    <source>
        <strain evidence="2">cv. AG2017</strain>
        <tissue evidence="1">Leaf</tissue>
    </source>
</reference>
<dbReference type="EMBL" id="PGOL01001090">
    <property type="protein sequence ID" value="PKI60990.1"/>
    <property type="molecule type" value="Genomic_DNA"/>
</dbReference>
<evidence type="ECO:0000313" key="2">
    <source>
        <dbReference type="Proteomes" id="UP000233551"/>
    </source>
</evidence>
<sequence length="103" mass="11675">MDGTVHSLNKFFCSFGQILWAELLAREGRECGDQERPVTKCQMATSDGGAQRPVGLTWASHVRGHDPRLIRKRISSHLLSTNRHPPPTWAFGPRIPEIFHSRM</sequence>
<organism evidence="1 2">
    <name type="scientific">Punica granatum</name>
    <name type="common">Pomegranate</name>
    <dbReference type="NCBI Taxonomy" id="22663"/>
    <lineage>
        <taxon>Eukaryota</taxon>
        <taxon>Viridiplantae</taxon>
        <taxon>Streptophyta</taxon>
        <taxon>Embryophyta</taxon>
        <taxon>Tracheophyta</taxon>
        <taxon>Spermatophyta</taxon>
        <taxon>Magnoliopsida</taxon>
        <taxon>eudicotyledons</taxon>
        <taxon>Gunneridae</taxon>
        <taxon>Pentapetalae</taxon>
        <taxon>rosids</taxon>
        <taxon>malvids</taxon>
        <taxon>Myrtales</taxon>
        <taxon>Lythraceae</taxon>
        <taxon>Punica</taxon>
    </lineage>
</organism>
<comment type="caution">
    <text evidence="1">The sequence shown here is derived from an EMBL/GenBank/DDBJ whole genome shotgun (WGS) entry which is preliminary data.</text>
</comment>
<dbReference type="Proteomes" id="UP000233551">
    <property type="component" value="Unassembled WGS sequence"/>
</dbReference>
<name>A0A2I0JYU0_PUNGR</name>
<accession>A0A2I0JYU0</accession>
<evidence type="ECO:0000313" key="1">
    <source>
        <dbReference type="EMBL" id="PKI60990.1"/>
    </source>
</evidence>
<proteinExistence type="predicted"/>
<dbReference type="AlphaFoldDB" id="A0A2I0JYU0"/>